<keyword evidence="4 6" id="KW-1133">Transmembrane helix</keyword>
<feature type="domain" description="MacB-like periplasmic core" evidence="8">
    <location>
        <begin position="18"/>
        <end position="237"/>
    </location>
</feature>
<dbReference type="PANTHER" id="PTHR43738:SF2">
    <property type="entry name" value="ABC TRANSPORTER PERMEASE"/>
    <property type="match status" value="1"/>
</dbReference>
<feature type="transmembrane region" description="Helical" evidence="6">
    <location>
        <begin position="389"/>
        <end position="413"/>
    </location>
</feature>
<evidence type="ECO:0000259" key="7">
    <source>
        <dbReference type="Pfam" id="PF02687"/>
    </source>
</evidence>
<accession>A0A368KUL2</accession>
<evidence type="ECO:0000256" key="2">
    <source>
        <dbReference type="ARBA" id="ARBA00022475"/>
    </source>
</evidence>
<name>A0A368KUL2_9BACT</name>
<gene>
    <name evidence="9" type="ORF">DTL42_10760</name>
</gene>
<evidence type="ECO:0000256" key="6">
    <source>
        <dbReference type="SAM" id="Phobius"/>
    </source>
</evidence>
<dbReference type="InterPro" id="IPR003838">
    <property type="entry name" value="ABC3_permease_C"/>
</dbReference>
<keyword evidence="5 6" id="KW-0472">Membrane</keyword>
<feature type="transmembrane region" description="Helical" evidence="6">
    <location>
        <begin position="20"/>
        <end position="42"/>
    </location>
</feature>
<reference evidence="9 10" key="1">
    <citation type="submission" date="2018-07" db="EMBL/GenBank/DDBJ databases">
        <title>Comparative genomes isolates from brazilian mangrove.</title>
        <authorList>
            <person name="De Araujo J.E."/>
            <person name="Taketani R.G."/>
            <person name="Silva M.C.P."/>
            <person name="Lourenco M.V."/>
            <person name="Oliveira V.M."/>
            <person name="Andreote F.D."/>
        </authorList>
    </citation>
    <scope>NUCLEOTIDE SEQUENCE [LARGE SCALE GENOMIC DNA]</scope>
    <source>
        <strain evidence="9 10">HEX PRIS-MGV</strain>
    </source>
</reference>
<proteinExistence type="predicted"/>
<evidence type="ECO:0000256" key="5">
    <source>
        <dbReference type="ARBA" id="ARBA00023136"/>
    </source>
</evidence>
<keyword evidence="3 6" id="KW-0812">Transmembrane</keyword>
<evidence type="ECO:0000256" key="3">
    <source>
        <dbReference type="ARBA" id="ARBA00022692"/>
    </source>
</evidence>
<dbReference type="Pfam" id="PF12704">
    <property type="entry name" value="MacB_PCD"/>
    <property type="match status" value="1"/>
</dbReference>
<dbReference type="AlphaFoldDB" id="A0A368KUL2"/>
<dbReference type="Proteomes" id="UP000253562">
    <property type="component" value="Unassembled WGS sequence"/>
</dbReference>
<comment type="subcellular location">
    <subcellularLocation>
        <location evidence="1">Cell membrane</location>
        <topology evidence="1">Multi-pass membrane protein</topology>
    </subcellularLocation>
</comment>
<feature type="domain" description="ABC3 transporter permease C-terminal" evidence="7">
    <location>
        <begin position="349"/>
        <end position="488"/>
    </location>
</feature>
<dbReference type="InterPro" id="IPR025857">
    <property type="entry name" value="MacB_PCD"/>
</dbReference>
<protein>
    <submittedName>
        <fullName evidence="9">ABC transporter permease</fullName>
    </submittedName>
</protein>
<keyword evidence="2" id="KW-1003">Cell membrane</keyword>
<feature type="transmembrane region" description="Helical" evidence="6">
    <location>
        <begin position="466"/>
        <end position="488"/>
    </location>
</feature>
<evidence type="ECO:0000313" key="10">
    <source>
        <dbReference type="Proteomes" id="UP000253562"/>
    </source>
</evidence>
<dbReference type="InterPro" id="IPR051125">
    <property type="entry name" value="ABC-4/HrtB_transporter"/>
</dbReference>
<dbReference type="PANTHER" id="PTHR43738">
    <property type="entry name" value="ABC TRANSPORTER, MEMBRANE PROTEIN"/>
    <property type="match status" value="1"/>
</dbReference>
<comment type="caution">
    <text evidence="9">The sequence shown here is derived from an EMBL/GenBank/DDBJ whole genome shotgun (WGS) entry which is preliminary data.</text>
</comment>
<dbReference type="EMBL" id="QPEX01000019">
    <property type="protein sequence ID" value="RCS50580.1"/>
    <property type="molecule type" value="Genomic_DNA"/>
</dbReference>
<dbReference type="RefSeq" id="WP_114368727.1">
    <property type="nucleotide sequence ID" value="NZ_QPEX01000019.1"/>
</dbReference>
<organism evidence="9 10">
    <name type="scientific">Bremerella cremea</name>
    <dbReference type="NCBI Taxonomy" id="1031537"/>
    <lineage>
        <taxon>Bacteria</taxon>
        <taxon>Pseudomonadati</taxon>
        <taxon>Planctomycetota</taxon>
        <taxon>Planctomycetia</taxon>
        <taxon>Pirellulales</taxon>
        <taxon>Pirellulaceae</taxon>
        <taxon>Bremerella</taxon>
    </lineage>
</organism>
<sequence>MSIWQIAWRSIRQRALASSLTSFSMALGVLLVTAVLLVHGLVSKSFSDNSDLGYNMIAGAKGGKLQQVLNTTFYLSEPVENIPYTFYQEFLTKEQQEKELAVMAPEKRGELSDGTFAKNTEFAIPVCLGDYYQNFRVVGTLPKFFESFKNEDGEDLKYHFDEGRNFEVWNEEHGYREAVVGSIVAQQTGLKLGDQIAASHGGDPTDIHTESPFTVVGILAPSGTPNDRAVFINMEGFYLMSGHAKVEEDDKEVALVEKGKDQPLDSSEQVDVASVDIDTAEKTTSRPQPLPIDQREVTAILLRTADLFSPIIIRNRVNEGNVAQIVMPVMEITNLFDLIVKPIQTLLLVITTLICFVSGISILVSIYNSMNDRKREIAVMRALGARRETVMGIVLWESIILSVGGGILGWMGAHLLLFLASPSIEAQTGVRIGLFDLAPLPRSLEVQLPAVIIENSWLGPFCSLELVIVPALIMLAVIVGFLPAYTAYRTDVAEALSSSP</sequence>
<evidence type="ECO:0000259" key="8">
    <source>
        <dbReference type="Pfam" id="PF12704"/>
    </source>
</evidence>
<feature type="transmembrane region" description="Helical" evidence="6">
    <location>
        <begin position="346"/>
        <end position="368"/>
    </location>
</feature>
<evidence type="ECO:0000256" key="1">
    <source>
        <dbReference type="ARBA" id="ARBA00004651"/>
    </source>
</evidence>
<dbReference type="Pfam" id="PF02687">
    <property type="entry name" value="FtsX"/>
    <property type="match status" value="1"/>
</dbReference>
<evidence type="ECO:0000313" key="9">
    <source>
        <dbReference type="EMBL" id="RCS50580.1"/>
    </source>
</evidence>
<dbReference type="OrthoDB" id="9784014at2"/>
<dbReference type="GO" id="GO:0005886">
    <property type="term" value="C:plasma membrane"/>
    <property type="evidence" value="ECO:0007669"/>
    <property type="project" value="UniProtKB-SubCell"/>
</dbReference>
<evidence type="ECO:0000256" key="4">
    <source>
        <dbReference type="ARBA" id="ARBA00022989"/>
    </source>
</evidence>